<name>A0A1N7RVJ8_9BURK</name>
<evidence type="ECO:0000313" key="1">
    <source>
        <dbReference type="EMBL" id="SIT39141.1"/>
    </source>
</evidence>
<protein>
    <submittedName>
        <fullName evidence="1">Uncharacterized protein</fullName>
    </submittedName>
</protein>
<accession>A0A1N7RVJ8</accession>
<keyword evidence="2" id="KW-1185">Reference proteome</keyword>
<sequence length="56" mass="6326">MARVSEFYRIARAGWRIVRHLVPQRAFTLAEPGAAGNFLRYLMCILIPSGPAARPR</sequence>
<dbReference type="AlphaFoldDB" id="A0A1N7RVJ8"/>
<gene>
    <name evidence="1" type="ORF">BN2475_190085</name>
</gene>
<reference evidence="1 2" key="1">
    <citation type="submission" date="2016-12" db="EMBL/GenBank/DDBJ databases">
        <authorList>
            <person name="Song W.-J."/>
            <person name="Kurnit D.M."/>
        </authorList>
    </citation>
    <scope>NUCLEOTIDE SEQUENCE [LARGE SCALE GENOMIC DNA]</scope>
    <source>
        <strain evidence="1 2">STM7296</strain>
    </source>
</reference>
<dbReference type="EMBL" id="CYGX02000019">
    <property type="protein sequence ID" value="SIT39141.1"/>
    <property type="molecule type" value="Genomic_DNA"/>
</dbReference>
<proteinExistence type="predicted"/>
<dbReference type="Proteomes" id="UP000187012">
    <property type="component" value="Unassembled WGS sequence"/>
</dbReference>
<evidence type="ECO:0000313" key="2">
    <source>
        <dbReference type="Proteomes" id="UP000187012"/>
    </source>
</evidence>
<organism evidence="1 2">
    <name type="scientific">Paraburkholderia ribeironis</name>
    <dbReference type="NCBI Taxonomy" id="1247936"/>
    <lineage>
        <taxon>Bacteria</taxon>
        <taxon>Pseudomonadati</taxon>
        <taxon>Pseudomonadota</taxon>
        <taxon>Betaproteobacteria</taxon>
        <taxon>Burkholderiales</taxon>
        <taxon>Burkholderiaceae</taxon>
        <taxon>Paraburkholderia</taxon>
    </lineage>
</organism>